<dbReference type="Gene3D" id="3.30.70.270">
    <property type="match status" value="2"/>
</dbReference>
<dbReference type="FunFam" id="3.10.20.370:FF:000001">
    <property type="entry name" value="Retrovirus-related Pol polyprotein from transposon 17.6-like protein"/>
    <property type="match status" value="1"/>
</dbReference>
<proteinExistence type="predicted"/>
<dbReference type="InterPro" id="IPR016197">
    <property type="entry name" value="Chromo-like_dom_sf"/>
</dbReference>
<organism evidence="18 19">
    <name type="scientific">Phytophthora fragariae</name>
    <dbReference type="NCBI Taxonomy" id="53985"/>
    <lineage>
        <taxon>Eukaryota</taxon>
        <taxon>Sar</taxon>
        <taxon>Stramenopiles</taxon>
        <taxon>Oomycota</taxon>
        <taxon>Peronosporomycetes</taxon>
        <taxon>Peronosporales</taxon>
        <taxon>Peronosporaceae</taxon>
        <taxon>Phytophthora</taxon>
    </lineage>
</organism>
<evidence type="ECO:0000256" key="3">
    <source>
        <dbReference type="ARBA" id="ARBA00022723"/>
    </source>
</evidence>
<feature type="region of interest" description="Disordered" evidence="14">
    <location>
        <begin position="1085"/>
        <end position="1118"/>
    </location>
</feature>
<dbReference type="SUPFAM" id="SSF56672">
    <property type="entry name" value="DNA/RNA polymerases"/>
    <property type="match status" value="1"/>
</dbReference>
<dbReference type="PANTHER" id="PTHR37984">
    <property type="entry name" value="PROTEIN CBG26694"/>
    <property type="match status" value="1"/>
</dbReference>
<dbReference type="InterPro" id="IPR001584">
    <property type="entry name" value="Integrase_cat-core"/>
</dbReference>
<evidence type="ECO:0000256" key="12">
    <source>
        <dbReference type="ARBA" id="ARBA00023242"/>
    </source>
</evidence>
<feature type="domain" description="Chromo" evidence="15">
    <location>
        <begin position="1010"/>
        <end position="1089"/>
    </location>
</feature>
<feature type="compositionally biased region" description="Basic and acidic residues" evidence="14">
    <location>
        <begin position="1010"/>
        <end position="1022"/>
    </location>
</feature>
<dbReference type="PANTHER" id="PTHR37984:SF5">
    <property type="entry name" value="PROTEIN NYNRIN-LIKE"/>
    <property type="match status" value="1"/>
</dbReference>
<evidence type="ECO:0000256" key="13">
    <source>
        <dbReference type="ARBA" id="ARBA00023268"/>
    </source>
</evidence>
<dbReference type="CDD" id="cd00024">
    <property type="entry name" value="CD_CSD"/>
    <property type="match status" value="1"/>
</dbReference>
<dbReference type="PROSITE" id="PS50013">
    <property type="entry name" value="CHROMO_2"/>
    <property type="match status" value="1"/>
</dbReference>
<dbReference type="GO" id="GO:0003887">
    <property type="term" value="F:DNA-directed DNA polymerase activity"/>
    <property type="evidence" value="ECO:0007669"/>
    <property type="project" value="UniProtKB-KW"/>
</dbReference>
<evidence type="ECO:0000256" key="2">
    <source>
        <dbReference type="ARBA" id="ARBA00022670"/>
    </source>
</evidence>
<dbReference type="Pfam" id="PF00665">
    <property type="entry name" value="rve"/>
    <property type="match status" value="1"/>
</dbReference>
<keyword evidence="5" id="KW-0378">Hydrolase</keyword>
<dbReference type="InterPro" id="IPR000953">
    <property type="entry name" value="Chromo/chromo_shadow_dom"/>
</dbReference>
<dbReference type="InterPro" id="IPR056924">
    <property type="entry name" value="SH3_Tf2-1"/>
</dbReference>
<dbReference type="Pfam" id="PF24626">
    <property type="entry name" value="SH3_Tf2-1"/>
    <property type="match status" value="1"/>
</dbReference>
<dbReference type="GO" id="GO:0006310">
    <property type="term" value="P:DNA recombination"/>
    <property type="evidence" value="ECO:0007669"/>
    <property type="project" value="UniProtKB-KW"/>
</dbReference>
<dbReference type="Gene3D" id="3.30.420.10">
    <property type="entry name" value="Ribonuclease H-like superfamily/Ribonuclease H"/>
    <property type="match status" value="1"/>
</dbReference>
<evidence type="ECO:0000256" key="1">
    <source>
        <dbReference type="ARBA" id="ARBA00004123"/>
    </source>
</evidence>
<comment type="subcellular location">
    <subcellularLocation>
        <location evidence="1">Nucleus</location>
    </subcellularLocation>
</comment>
<evidence type="ECO:0000256" key="4">
    <source>
        <dbReference type="ARBA" id="ARBA00022750"/>
    </source>
</evidence>
<dbReference type="CDD" id="cd09274">
    <property type="entry name" value="RNase_HI_RT_Ty3"/>
    <property type="match status" value="1"/>
</dbReference>
<dbReference type="PROSITE" id="PS50994">
    <property type="entry name" value="INTEGRASE"/>
    <property type="match status" value="1"/>
</dbReference>
<dbReference type="InterPro" id="IPR012337">
    <property type="entry name" value="RNaseH-like_sf"/>
</dbReference>
<dbReference type="AlphaFoldDB" id="A0A6G0QBF6"/>
<evidence type="ECO:0000256" key="5">
    <source>
        <dbReference type="ARBA" id="ARBA00022801"/>
    </source>
</evidence>
<dbReference type="CDD" id="cd01647">
    <property type="entry name" value="RT_LTR"/>
    <property type="match status" value="1"/>
</dbReference>
<evidence type="ECO:0000256" key="14">
    <source>
        <dbReference type="SAM" id="MobiDB-lite"/>
    </source>
</evidence>
<dbReference type="InterPro" id="IPR023779">
    <property type="entry name" value="Chromodomain_CS"/>
</dbReference>
<dbReference type="InterPro" id="IPR041577">
    <property type="entry name" value="RT_RNaseH_2"/>
</dbReference>
<dbReference type="Pfam" id="PF00078">
    <property type="entry name" value="RVT_1"/>
    <property type="match status" value="1"/>
</dbReference>
<dbReference type="InterPro" id="IPR050951">
    <property type="entry name" value="Retrovirus_Pol_polyprotein"/>
</dbReference>
<accession>A0A6G0QBF6</accession>
<keyword evidence="8" id="KW-0695">RNA-directed DNA polymerase</keyword>
<dbReference type="InterPro" id="IPR023780">
    <property type="entry name" value="Chromo_domain"/>
</dbReference>
<evidence type="ECO:0000259" key="17">
    <source>
        <dbReference type="PROSITE" id="PS50994"/>
    </source>
</evidence>
<comment type="caution">
    <text evidence="18">The sequence shown here is derived from an EMBL/GenBank/DDBJ whole genome shotgun (WGS) entry which is preliminary data.</text>
</comment>
<feature type="domain" description="Integrase catalytic" evidence="17">
    <location>
        <begin position="521"/>
        <end position="687"/>
    </location>
</feature>
<keyword evidence="9" id="KW-0239">DNA-directed DNA polymerase</keyword>
<dbReference type="Proteomes" id="UP000486351">
    <property type="component" value="Unassembled WGS sequence"/>
</dbReference>
<evidence type="ECO:0000259" key="15">
    <source>
        <dbReference type="PROSITE" id="PS50013"/>
    </source>
</evidence>
<dbReference type="GO" id="GO:0005634">
    <property type="term" value="C:nucleus"/>
    <property type="evidence" value="ECO:0007669"/>
    <property type="project" value="UniProtKB-SubCell"/>
</dbReference>
<dbReference type="Gene3D" id="2.40.50.40">
    <property type="match status" value="1"/>
</dbReference>
<evidence type="ECO:0000313" key="18">
    <source>
        <dbReference type="EMBL" id="KAE9279347.1"/>
    </source>
</evidence>
<keyword evidence="6" id="KW-0460">Magnesium</keyword>
<evidence type="ECO:0000256" key="9">
    <source>
        <dbReference type="ARBA" id="ARBA00022932"/>
    </source>
</evidence>
<reference evidence="18 19" key="1">
    <citation type="submission" date="2018-09" db="EMBL/GenBank/DDBJ databases">
        <title>Genomic investigation of the strawberry pathogen Phytophthora fragariae indicates pathogenicity is determined by transcriptional variation in three key races.</title>
        <authorList>
            <person name="Adams T.M."/>
            <person name="Armitage A.D."/>
            <person name="Sobczyk M.K."/>
            <person name="Bates H.J."/>
            <person name="Dunwell J.M."/>
            <person name="Nellist C.F."/>
            <person name="Harrison R.J."/>
        </authorList>
    </citation>
    <scope>NUCLEOTIDE SEQUENCE [LARGE SCALE GENOMIC DNA]</scope>
    <source>
        <strain evidence="18 19">NOV-77</strain>
    </source>
</reference>
<dbReference type="InterPro" id="IPR041588">
    <property type="entry name" value="Integrase_H2C2"/>
</dbReference>
<dbReference type="SUPFAM" id="SSF54160">
    <property type="entry name" value="Chromo domain-like"/>
    <property type="match status" value="1"/>
</dbReference>
<dbReference type="Pfam" id="PF17919">
    <property type="entry name" value="RT_RNaseH_2"/>
    <property type="match status" value="1"/>
</dbReference>
<keyword evidence="10" id="KW-0238">DNA-binding</keyword>
<evidence type="ECO:0000313" key="19">
    <source>
        <dbReference type="Proteomes" id="UP000486351"/>
    </source>
</evidence>
<keyword evidence="3" id="KW-0479">Metal-binding</keyword>
<dbReference type="GO" id="GO:0004190">
    <property type="term" value="F:aspartic-type endopeptidase activity"/>
    <property type="evidence" value="ECO:0007669"/>
    <property type="project" value="UniProtKB-KW"/>
</dbReference>
<dbReference type="FunFam" id="3.30.70.270:FF:000020">
    <property type="entry name" value="Transposon Tf2-6 polyprotein-like Protein"/>
    <property type="match status" value="1"/>
</dbReference>
<evidence type="ECO:0000256" key="10">
    <source>
        <dbReference type="ARBA" id="ARBA00023125"/>
    </source>
</evidence>
<keyword evidence="4" id="KW-0064">Aspartyl protease</keyword>
<feature type="compositionally biased region" description="Basic and acidic residues" evidence="14">
    <location>
        <begin position="1097"/>
        <end position="1118"/>
    </location>
</feature>
<evidence type="ECO:0000256" key="11">
    <source>
        <dbReference type="ARBA" id="ARBA00023172"/>
    </source>
</evidence>
<dbReference type="EMBL" id="QXFY01004154">
    <property type="protein sequence ID" value="KAE9279347.1"/>
    <property type="molecule type" value="Genomic_DNA"/>
</dbReference>
<dbReference type="Gene3D" id="1.10.340.70">
    <property type="match status" value="1"/>
</dbReference>
<dbReference type="SUPFAM" id="SSF53098">
    <property type="entry name" value="Ribonuclease H-like"/>
    <property type="match status" value="1"/>
</dbReference>
<gene>
    <name evidence="18" type="ORF">PF008_g28393</name>
</gene>
<dbReference type="InterPro" id="IPR036397">
    <property type="entry name" value="RNaseH_sf"/>
</dbReference>
<sequence>MVLDSMSGSVIYSAIDLTDGFYQILMRESDIPLTAVSTPSGMLWEWLVMPQGLKNAPATFNRMVSHVLRPLRDFAPSYFDDIFVHSRAEGDLSAAEVHVRHLRQVFQVMRENKLYANLKKCVFCAPEIPVLGCYVSKNGVRADPEKISSICSWPTPTSPTELRQWLGLANYLHKYTKDYAGLIQPLSSLLKKDATWLWRPEHQAAFESVKKSLASAPILMLPDDSKPFHVVCDASDFAIGCALMQFDGEGRERVVSYQSRQMKPAERNYPVQDKELLAMRYALIKFRVYLLGEQTFAVYTDHTSLRTAMKSPHLSQRMARWLSFFAEYNFVVHYKPGKNNILADALSRRPNYDPRTVLGRQVIDDEDEEDDHCAVCIASGINLTNVSPEMDLRDEIVSAYADDAVYAGIVAYLRAPSDETLGALSRNTRTQIDRYHLDGNLLCYNIDKFDAPRVVVPNDDDLRARIIHEFHDSPMGAHLGREDIRGCFTRLLLAHMYKWVRKWVRTCETCQRVKLSKSSQAPLRPLPIATETWRSVSTDFIFGLPPGAEGRTGVLVFVDRFTKMVHLIPVSDTVTAADTAAHFIDCVFRHHGLPESIVSDRDPRFTSAFWSSLFQLLGTKLSMSTAAHPKTDGQTERVNRVLEDVLRSYATSFASWSSFLPLAEFALNNAEHASTGLTPFFANNARHPRVPALIAVGHPTAPRGSTLGGDEDDVHDMTSAAHEDVTLNAVTRSKTEKALATPDIAASPIATWTARTLINPGNAGVPLAAKYAAKTPARPVDNAAVSEFVMQRQSIARFVRDALQDAVDKQKENADKRGRKNIATFATGDQVLLSTDGIRSSAVTNLGASKLAPLFIGPFKVTKVNGEPYTLDIPTSLRLHPTFYVGRLKKYHAATIPSTTNPPAPERRASGPRDTQSSPPTGEVELPPAAPRRHASPARESAPAALGSTGAPPQAPSEPTPLGSSPPQPPPERPTPDPQLPPGHLGLPKRTSYRREPPPPIVDSAGDTRWIVDHIVAHEDPPRATPRTRVRTSNPATRGIPAARRYRVRWLRFPPDDDTWEPRSTLLRDVPDVVREYEDEIASENATVADLAATENASDHAPAEKSPAENERGGPRRD</sequence>
<keyword evidence="9" id="KW-0808">Transferase</keyword>
<dbReference type="PROSITE" id="PS50878">
    <property type="entry name" value="RT_POL"/>
    <property type="match status" value="1"/>
</dbReference>
<dbReference type="GO" id="GO:0006508">
    <property type="term" value="P:proteolysis"/>
    <property type="evidence" value="ECO:0007669"/>
    <property type="project" value="UniProtKB-KW"/>
</dbReference>
<evidence type="ECO:0000256" key="8">
    <source>
        <dbReference type="ARBA" id="ARBA00022918"/>
    </source>
</evidence>
<feature type="domain" description="Reverse transcriptase" evidence="16">
    <location>
        <begin position="1"/>
        <end position="170"/>
    </location>
</feature>
<name>A0A6G0QBF6_9STRA</name>
<evidence type="ECO:0000256" key="6">
    <source>
        <dbReference type="ARBA" id="ARBA00022842"/>
    </source>
</evidence>
<keyword evidence="13" id="KW-0511">Multifunctional enzyme</keyword>
<dbReference type="FunFam" id="3.30.420.10:FF:000032">
    <property type="entry name" value="Retrovirus-related Pol polyprotein from transposon 297-like Protein"/>
    <property type="match status" value="1"/>
</dbReference>
<dbReference type="GO" id="GO:0046872">
    <property type="term" value="F:metal ion binding"/>
    <property type="evidence" value="ECO:0007669"/>
    <property type="project" value="UniProtKB-KW"/>
</dbReference>
<keyword evidence="7" id="KW-0229">DNA integration</keyword>
<feature type="region of interest" description="Disordered" evidence="14">
    <location>
        <begin position="894"/>
        <end position="1040"/>
    </location>
</feature>
<evidence type="ECO:0000259" key="16">
    <source>
        <dbReference type="PROSITE" id="PS50878"/>
    </source>
</evidence>
<keyword evidence="12" id="KW-0539">Nucleus</keyword>
<keyword evidence="2" id="KW-0645">Protease</keyword>
<dbReference type="Gene3D" id="3.10.10.10">
    <property type="entry name" value="HIV Type 1 Reverse Transcriptase, subunit A, domain 1"/>
    <property type="match status" value="1"/>
</dbReference>
<evidence type="ECO:0008006" key="20">
    <source>
        <dbReference type="Google" id="ProtNLM"/>
    </source>
</evidence>
<dbReference type="GO" id="GO:0003964">
    <property type="term" value="F:RNA-directed DNA polymerase activity"/>
    <property type="evidence" value="ECO:0007669"/>
    <property type="project" value="UniProtKB-KW"/>
</dbReference>
<dbReference type="InterPro" id="IPR000477">
    <property type="entry name" value="RT_dom"/>
</dbReference>
<keyword evidence="9" id="KW-0548">Nucleotidyltransferase</keyword>
<dbReference type="SMART" id="SM00298">
    <property type="entry name" value="CHROMO"/>
    <property type="match status" value="1"/>
</dbReference>
<dbReference type="InterPro" id="IPR043128">
    <property type="entry name" value="Rev_trsase/Diguanyl_cyclase"/>
</dbReference>
<feature type="compositionally biased region" description="Pro residues" evidence="14">
    <location>
        <begin position="953"/>
        <end position="981"/>
    </location>
</feature>
<dbReference type="GO" id="GO:0015074">
    <property type="term" value="P:DNA integration"/>
    <property type="evidence" value="ECO:0007669"/>
    <property type="project" value="UniProtKB-KW"/>
</dbReference>
<dbReference type="GO" id="GO:0003677">
    <property type="term" value="F:DNA binding"/>
    <property type="evidence" value="ECO:0007669"/>
    <property type="project" value="UniProtKB-KW"/>
</dbReference>
<keyword evidence="11" id="KW-0233">DNA recombination</keyword>
<dbReference type="Pfam" id="PF00385">
    <property type="entry name" value="Chromo"/>
    <property type="match status" value="1"/>
</dbReference>
<dbReference type="InterPro" id="IPR043502">
    <property type="entry name" value="DNA/RNA_pol_sf"/>
</dbReference>
<dbReference type="Pfam" id="PF17921">
    <property type="entry name" value="Integrase_H2C2"/>
    <property type="match status" value="1"/>
</dbReference>
<protein>
    <recommendedName>
        <fullName evidence="20">Transposon Tf2-6 polyprotein</fullName>
    </recommendedName>
</protein>
<dbReference type="PROSITE" id="PS00598">
    <property type="entry name" value="CHROMO_1"/>
    <property type="match status" value="1"/>
</dbReference>
<evidence type="ECO:0000256" key="7">
    <source>
        <dbReference type="ARBA" id="ARBA00022908"/>
    </source>
</evidence>